<evidence type="ECO:0000259" key="5">
    <source>
        <dbReference type="PROSITE" id="PS50893"/>
    </source>
</evidence>
<evidence type="ECO:0000256" key="4">
    <source>
        <dbReference type="ARBA" id="ARBA00022840"/>
    </source>
</evidence>
<dbReference type="Pfam" id="PF00005">
    <property type="entry name" value="ABC_tran"/>
    <property type="match status" value="2"/>
</dbReference>
<dbReference type="InterPro" id="IPR003593">
    <property type="entry name" value="AAA+_ATPase"/>
</dbReference>
<dbReference type="OrthoDB" id="501320at2"/>
<protein>
    <submittedName>
        <fullName evidence="6">ATP-binding cassette domain-containing protein</fullName>
    </submittedName>
</protein>
<name>A0A5R9A593_9MICC</name>
<dbReference type="Proteomes" id="UP000306544">
    <property type="component" value="Unassembled WGS sequence"/>
</dbReference>
<sequence>MSPLRRCCWWQAPSQGCCRCPRPRNCWGSPVPEHPALLHLEDYGFVYRGAQVTALNGVHLTLRSGEAVAVLGAQGAGTSTLARAVAGLLDEHGHSAGIRLFSGSRIGMLGEDPEAQLTGLTRTVWDEAALPGRLLGRPLQACLNDAQDSLAALGIWDLADRQLSTLSGGERQLTALAGLLTLRPEVLVLDQPSQALDHGARDRLARCLEQFRANGGAVLITGHQHDELTATCGRVVFLDHGRLAEVPPSSTVHAAAADRTELDRHGVWHTQNQPVADAHAPPPSRSDGGRALLTVTGLSVRRSGTQVLDGVGLELRAGETTVLRGANGSGKSTLLSALAGGVVTEPQTRIADSAGRDLAVLPAHLRAGCLAWVGQDPGEQLSASTVRGELHSAVPLHTAVQRHRGGRRLRREERQRATAERAEQVQQVMTTAALSHHADDHPYDLLPARRKDCVIASALLLNPSVLLLDEPTLGRDAKDMARLSALLKDFTDAGGAVLVATHDERWAAEIGDHQLHLRDGRLAEL</sequence>
<dbReference type="GO" id="GO:0016887">
    <property type="term" value="F:ATP hydrolysis activity"/>
    <property type="evidence" value="ECO:0007669"/>
    <property type="project" value="InterPro"/>
</dbReference>
<dbReference type="AlphaFoldDB" id="A0A5R9A593"/>
<dbReference type="SMART" id="SM00382">
    <property type="entry name" value="AAA"/>
    <property type="match status" value="2"/>
</dbReference>
<keyword evidence="2" id="KW-0813">Transport</keyword>
<evidence type="ECO:0000313" key="6">
    <source>
        <dbReference type="EMBL" id="TLP73087.1"/>
    </source>
</evidence>
<proteinExistence type="inferred from homology"/>
<dbReference type="GO" id="GO:0043190">
    <property type="term" value="C:ATP-binding cassette (ABC) transporter complex"/>
    <property type="evidence" value="ECO:0007669"/>
    <property type="project" value="TreeGrafter"/>
</dbReference>
<feature type="domain" description="ABC transporter" evidence="5">
    <location>
        <begin position="293"/>
        <end position="525"/>
    </location>
</feature>
<reference evidence="6 7" key="1">
    <citation type="submission" date="2019-05" db="EMBL/GenBank/DDBJ databases">
        <title>Nesterenkonia sp. GY239, isolated from the Southern Atlantic Ocean.</title>
        <authorList>
            <person name="Zhang G."/>
        </authorList>
    </citation>
    <scope>NUCLEOTIDE SEQUENCE [LARGE SCALE GENOMIC DNA]</scope>
    <source>
        <strain evidence="6 7">GY239</strain>
    </source>
</reference>
<organism evidence="6 7">
    <name type="scientific">Nesterenkonia sphaerica</name>
    <dbReference type="NCBI Taxonomy" id="1804988"/>
    <lineage>
        <taxon>Bacteria</taxon>
        <taxon>Bacillati</taxon>
        <taxon>Actinomycetota</taxon>
        <taxon>Actinomycetes</taxon>
        <taxon>Micrococcales</taxon>
        <taxon>Micrococcaceae</taxon>
        <taxon>Nesterenkonia</taxon>
    </lineage>
</organism>
<dbReference type="PROSITE" id="PS50893">
    <property type="entry name" value="ABC_TRANSPORTER_2"/>
    <property type="match status" value="2"/>
</dbReference>
<accession>A0A5R9A593</accession>
<dbReference type="InterPro" id="IPR027417">
    <property type="entry name" value="P-loop_NTPase"/>
</dbReference>
<comment type="similarity">
    <text evidence="1">Belongs to the ABC transporter superfamily.</text>
</comment>
<evidence type="ECO:0000313" key="7">
    <source>
        <dbReference type="Proteomes" id="UP000306544"/>
    </source>
</evidence>
<dbReference type="InterPro" id="IPR003439">
    <property type="entry name" value="ABC_transporter-like_ATP-bd"/>
</dbReference>
<dbReference type="EMBL" id="VAWA01000016">
    <property type="protein sequence ID" value="TLP73087.1"/>
    <property type="molecule type" value="Genomic_DNA"/>
</dbReference>
<dbReference type="PANTHER" id="PTHR43553">
    <property type="entry name" value="HEAVY METAL TRANSPORTER"/>
    <property type="match status" value="1"/>
</dbReference>
<keyword evidence="7" id="KW-1185">Reference proteome</keyword>
<keyword evidence="4 6" id="KW-0067">ATP-binding</keyword>
<dbReference type="Gene3D" id="3.40.50.300">
    <property type="entry name" value="P-loop containing nucleotide triphosphate hydrolases"/>
    <property type="match status" value="2"/>
</dbReference>
<feature type="domain" description="ABC transporter" evidence="5">
    <location>
        <begin position="38"/>
        <end position="265"/>
    </location>
</feature>
<dbReference type="InterPro" id="IPR050095">
    <property type="entry name" value="ECF_ABC_transporter_ATP-bd"/>
</dbReference>
<dbReference type="GO" id="GO:0042626">
    <property type="term" value="F:ATPase-coupled transmembrane transporter activity"/>
    <property type="evidence" value="ECO:0007669"/>
    <property type="project" value="TreeGrafter"/>
</dbReference>
<comment type="caution">
    <text evidence="6">The sequence shown here is derived from an EMBL/GenBank/DDBJ whole genome shotgun (WGS) entry which is preliminary data.</text>
</comment>
<keyword evidence="3" id="KW-0547">Nucleotide-binding</keyword>
<dbReference type="SUPFAM" id="SSF52540">
    <property type="entry name" value="P-loop containing nucleoside triphosphate hydrolases"/>
    <property type="match status" value="2"/>
</dbReference>
<evidence type="ECO:0000256" key="1">
    <source>
        <dbReference type="ARBA" id="ARBA00005417"/>
    </source>
</evidence>
<dbReference type="GO" id="GO:0005524">
    <property type="term" value="F:ATP binding"/>
    <property type="evidence" value="ECO:0007669"/>
    <property type="project" value="UniProtKB-KW"/>
</dbReference>
<evidence type="ECO:0000256" key="2">
    <source>
        <dbReference type="ARBA" id="ARBA00022448"/>
    </source>
</evidence>
<gene>
    <name evidence="6" type="ORF">FEF27_10755</name>
</gene>
<evidence type="ECO:0000256" key="3">
    <source>
        <dbReference type="ARBA" id="ARBA00022741"/>
    </source>
</evidence>
<dbReference type="PANTHER" id="PTHR43553:SF24">
    <property type="entry name" value="ENERGY-COUPLING FACTOR TRANSPORTER ATP-BINDING PROTEIN ECFA1"/>
    <property type="match status" value="1"/>
</dbReference>